<gene>
    <name evidence="3" type="ordered locus">AALP_Aa8g071900</name>
</gene>
<feature type="compositionally biased region" description="Basic residues" evidence="1">
    <location>
        <begin position="1"/>
        <end position="19"/>
    </location>
</feature>
<evidence type="ECO:0000313" key="4">
    <source>
        <dbReference type="Proteomes" id="UP000029120"/>
    </source>
</evidence>
<dbReference type="Proteomes" id="UP000029120">
    <property type="component" value="Chromosome 8"/>
</dbReference>
<feature type="domain" description="F-box" evidence="2">
    <location>
        <begin position="35"/>
        <end position="74"/>
    </location>
</feature>
<dbReference type="InterPro" id="IPR055290">
    <property type="entry name" value="At3g26010-like"/>
</dbReference>
<dbReference type="PANTHER" id="PTHR35546:SF130">
    <property type="entry name" value="EXPRESSED PROTEIN"/>
    <property type="match status" value="1"/>
</dbReference>
<dbReference type="EMBL" id="CM002876">
    <property type="protein sequence ID" value="KFK25147.1"/>
    <property type="molecule type" value="Genomic_DNA"/>
</dbReference>
<evidence type="ECO:0000256" key="1">
    <source>
        <dbReference type="SAM" id="MobiDB-lite"/>
    </source>
</evidence>
<dbReference type="Gene3D" id="1.20.1280.50">
    <property type="match status" value="1"/>
</dbReference>
<dbReference type="OMA" id="IMAYGME"/>
<dbReference type="InterPro" id="IPR056592">
    <property type="entry name" value="Beta-prop_At3g26010-like"/>
</dbReference>
<dbReference type="eggNOG" id="ENOG502QQSC">
    <property type="taxonomic scope" value="Eukaryota"/>
</dbReference>
<proteinExistence type="predicted"/>
<dbReference type="InterPro" id="IPR036047">
    <property type="entry name" value="F-box-like_dom_sf"/>
</dbReference>
<dbReference type="Gramene" id="KFK25147">
    <property type="protein sequence ID" value="KFK25147"/>
    <property type="gene ID" value="AALP_AA8G071900"/>
</dbReference>
<dbReference type="Pfam" id="PF00646">
    <property type="entry name" value="F-box"/>
    <property type="match status" value="1"/>
</dbReference>
<dbReference type="SUPFAM" id="SSF81383">
    <property type="entry name" value="F-box domain"/>
    <property type="match status" value="1"/>
</dbReference>
<reference evidence="4" key="1">
    <citation type="journal article" date="2015" name="Nat. Plants">
        <title>Genome expansion of Arabis alpina linked with retrotransposition and reduced symmetric DNA methylation.</title>
        <authorList>
            <person name="Willing E.M."/>
            <person name="Rawat V."/>
            <person name="Mandakova T."/>
            <person name="Maumus F."/>
            <person name="James G.V."/>
            <person name="Nordstroem K.J."/>
            <person name="Becker C."/>
            <person name="Warthmann N."/>
            <person name="Chica C."/>
            <person name="Szarzynska B."/>
            <person name="Zytnicki M."/>
            <person name="Albani M.C."/>
            <person name="Kiefer C."/>
            <person name="Bergonzi S."/>
            <person name="Castaings L."/>
            <person name="Mateos J.L."/>
            <person name="Berns M.C."/>
            <person name="Bujdoso N."/>
            <person name="Piofczyk T."/>
            <person name="de Lorenzo L."/>
            <person name="Barrero-Sicilia C."/>
            <person name="Mateos I."/>
            <person name="Piednoel M."/>
            <person name="Hagmann J."/>
            <person name="Chen-Min-Tao R."/>
            <person name="Iglesias-Fernandez R."/>
            <person name="Schuster S.C."/>
            <person name="Alonso-Blanco C."/>
            <person name="Roudier F."/>
            <person name="Carbonero P."/>
            <person name="Paz-Ares J."/>
            <person name="Davis S.J."/>
            <person name="Pecinka A."/>
            <person name="Quesneville H."/>
            <person name="Colot V."/>
            <person name="Lysak M.A."/>
            <person name="Weigel D."/>
            <person name="Coupland G."/>
            <person name="Schneeberger K."/>
        </authorList>
    </citation>
    <scope>NUCLEOTIDE SEQUENCE [LARGE SCALE GENOMIC DNA]</scope>
    <source>
        <strain evidence="4">cv. Pajares</strain>
    </source>
</reference>
<dbReference type="Pfam" id="PF24750">
    <property type="entry name" value="b-prop_At3g26010-like"/>
    <property type="match status" value="1"/>
</dbReference>
<dbReference type="AlphaFoldDB" id="A0A087G5J5"/>
<evidence type="ECO:0000313" key="3">
    <source>
        <dbReference type="EMBL" id="KFK25147.1"/>
    </source>
</evidence>
<accession>A0A087G5J5</accession>
<dbReference type="OrthoDB" id="605328at2759"/>
<name>A0A087G5J5_ARAAL</name>
<feature type="region of interest" description="Disordered" evidence="1">
    <location>
        <begin position="1"/>
        <end position="23"/>
    </location>
</feature>
<protein>
    <recommendedName>
        <fullName evidence="2">F-box domain-containing protein</fullName>
    </recommendedName>
</protein>
<sequence>MSSCSRKRTKAPRSARNRRNNGGFSTRSAEIVADLDDVLIQILTFLPIKSLLKSKRVSKRWLSLITNPDFSNRILKSKHPLPISGFFLKGTHDMEYRFVSLDDDDKERISSSLPLRFADHPTKMIILQSTNGLLLCKCSCPSNQFDISYYVYNPSTKQNTLLPRIIDHVAISLAFDPSKSPHYKVFCLKSVPDSNLFYIEVYSSNEGPWRRVVSVPSFTLPPTVMEFGNTIFWNDAVLWYGRRSRDCLSFDIYQEKIKIVPLPYLDHQEEEEEEEEEDGPPDVGRTLRFLDESRGNLYYTEVYDLSSSKFPVYEMERDGSNWSLKHNVDLEPLAAAFPEMIRTEHYTDRPIYAFSVIGIVKEETNAESYILLHIPNQVLKYNFRNKTFKKLCGFKASLDIDVPGYEFYGFQRCFQFIESLANV</sequence>
<keyword evidence="4" id="KW-1185">Reference proteome</keyword>
<organism evidence="3 4">
    <name type="scientific">Arabis alpina</name>
    <name type="common">Alpine rock-cress</name>
    <dbReference type="NCBI Taxonomy" id="50452"/>
    <lineage>
        <taxon>Eukaryota</taxon>
        <taxon>Viridiplantae</taxon>
        <taxon>Streptophyta</taxon>
        <taxon>Embryophyta</taxon>
        <taxon>Tracheophyta</taxon>
        <taxon>Spermatophyta</taxon>
        <taxon>Magnoliopsida</taxon>
        <taxon>eudicotyledons</taxon>
        <taxon>Gunneridae</taxon>
        <taxon>Pentapetalae</taxon>
        <taxon>rosids</taxon>
        <taxon>malvids</taxon>
        <taxon>Brassicales</taxon>
        <taxon>Brassicaceae</taxon>
        <taxon>Arabideae</taxon>
        <taxon>Arabis</taxon>
    </lineage>
</organism>
<dbReference type="InterPro" id="IPR001810">
    <property type="entry name" value="F-box_dom"/>
</dbReference>
<dbReference type="SMART" id="SM00256">
    <property type="entry name" value="FBOX"/>
    <property type="match status" value="1"/>
</dbReference>
<evidence type="ECO:0000259" key="2">
    <source>
        <dbReference type="SMART" id="SM00256"/>
    </source>
</evidence>
<dbReference type="PANTHER" id="PTHR35546">
    <property type="entry name" value="F-BOX PROTEIN INTERACTION DOMAIN PROTEIN-RELATED"/>
    <property type="match status" value="1"/>
</dbReference>